<sequence length="454" mass="51474">MKKSGIFLAFISLMILIMIIFVFPTKAYADGTEDRICNGVFIDTVDVSGMTAQEAKEALKRHIDELRKKSFALVVEGKTIIVTMEDLDYSFEPNNYIKQALGLGKSGNLIKRYKDSKDIEHGKKVYPLTFTYDENKLRKIVEVDARSYEKAPKNASFSRKNGEFVYTDHVLGFKIEVEPTIEAIKEKLDNWNRMDFVVHAVTSEVEPEFTREELEKCNSILGEFTTEFTSSSEDRAANLANGARLINNAILYPGDIFSSLSYLLPFSLENGYYMAGSYNAGRVEQTIGGGACQVTTTLYNAALLAELEIVERYNHSMTVSYVDLAFDAAVSESAGKDFRIKNNTDMPILIEAFSENKKITFRIWGHETRDTKNRKVKFENKIIKEINPSSKEKITYDPTKPSTYRVVTQQAKKGYYAELYKVVYENGTEVSRELINKSYYNAEPAHVTIGSKKN</sequence>
<gene>
    <name evidence="3" type="ORF">HHT355_0498</name>
</gene>
<evidence type="ECO:0000256" key="1">
    <source>
        <dbReference type="ARBA" id="ARBA00022729"/>
    </source>
</evidence>
<accession>A0A0H5STR8</accession>
<evidence type="ECO:0000313" key="3">
    <source>
        <dbReference type="EMBL" id="CRZ33703.1"/>
    </source>
</evidence>
<dbReference type="InterPro" id="IPR052913">
    <property type="entry name" value="Glycopeptide_resist_protein"/>
</dbReference>
<evidence type="ECO:0000259" key="2">
    <source>
        <dbReference type="PROSITE" id="PS51109"/>
    </source>
</evidence>
<dbReference type="Pfam" id="PF12229">
    <property type="entry name" value="PG_binding_4"/>
    <property type="match status" value="1"/>
</dbReference>
<name>A0A0H5STR8_HERHM</name>
<dbReference type="EMBL" id="CVTD020000008">
    <property type="protein sequence ID" value="CRZ33703.1"/>
    <property type="molecule type" value="Genomic_DNA"/>
</dbReference>
<dbReference type="OrthoDB" id="9797191at2"/>
<dbReference type="InterPro" id="IPR022029">
    <property type="entry name" value="YoaR-like_PG-bd"/>
</dbReference>
<dbReference type="PANTHER" id="PTHR35788">
    <property type="entry name" value="EXPORTED PROTEIN-RELATED"/>
    <property type="match status" value="1"/>
</dbReference>
<dbReference type="InterPro" id="IPR011098">
    <property type="entry name" value="G5_dom"/>
</dbReference>
<feature type="domain" description="G5" evidence="2">
    <location>
        <begin position="373"/>
        <end position="453"/>
    </location>
</feature>
<protein>
    <recommendedName>
        <fullName evidence="2">G5 domain-containing protein</fullName>
    </recommendedName>
</protein>
<reference evidence="3" key="1">
    <citation type="submission" date="2015-06" db="EMBL/GenBank/DDBJ databases">
        <authorList>
            <person name="Wibberg Daniel"/>
        </authorList>
    </citation>
    <scope>NUCLEOTIDE SEQUENCE [LARGE SCALE GENOMIC DNA]</scope>
    <source>
        <strain evidence="3">T3/55T</strain>
    </source>
</reference>
<keyword evidence="1" id="KW-0732">Signal</keyword>
<organism evidence="3 4">
    <name type="scientific">Herbinix hemicellulosilytica</name>
    <dbReference type="NCBI Taxonomy" id="1564487"/>
    <lineage>
        <taxon>Bacteria</taxon>
        <taxon>Bacillati</taxon>
        <taxon>Bacillota</taxon>
        <taxon>Clostridia</taxon>
        <taxon>Lachnospirales</taxon>
        <taxon>Lachnospiraceae</taxon>
        <taxon>Herbinix</taxon>
    </lineage>
</organism>
<dbReference type="RefSeq" id="WP_103201864.1">
    <property type="nucleotide sequence ID" value="NZ_CVTD020000008.1"/>
</dbReference>
<dbReference type="Proteomes" id="UP000236497">
    <property type="component" value="Unassembled WGS sequence"/>
</dbReference>
<dbReference type="PANTHER" id="PTHR35788:SF1">
    <property type="entry name" value="EXPORTED PROTEIN"/>
    <property type="match status" value="1"/>
</dbReference>
<dbReference type="AlphaFoldDB" id="A0A0H5STR8"/>
<dbReference type="PROSITE" id="PS51109">
    <property type="entry name" value="G5"/>
    <property type="match status" value="1"/>
</dbReference>
<dbReference type="Gene3D" id="2.20.230.10">
    <property type="entry name" value="Resuscitation-promoting factor rpfb"/>
    <property type="match status" value="1"/>
</dbReference>
<dbReference type="InterPro" id="IPR007391">
    <property type="entry name" value="Vancomycin_resist_VanW"/>
</dbReference>
<keyword evidence="4" id="KW-1185">Reference proteome</keyword>
<evidence type="ECO:0000313" key="4">
    <source>
        <dbReference type="Proteomes" id="UP000236497"/>
    </source>
</evidence>
<proteinExistence type="predicted"/>
<dbReference type="Pfam" id="PF04294">
    <property type="entry name" value="VanW"/>
    <property type="match status" value="1"/>
</dbReference>
<dbReference type="SMART" id="SM01208">
    <property type="entry name" value="G5"/>
    <property type="match status" value="1"/>
</dbReference>
<dbReference type="Pfam" id="PF07501">
    <property type="entry name" value="G5"/>
    <property type="match status" value="1"/>
</dbReference>